<feature type="compositionally biased region" description="Polar residues" evidence="1">
    <location>
        <begin position="707"/>
        <end position="731"/>
    </location>
</feature>
<feature type="compositionally biased region" description="Low complexity" evidence="1">
    <location>
        <begin position="283"/>
        <end position="309"/>
    </location>
</feature>
<feature type="compositionally biased region" description="Gly residues" evidence="1">
    <location>
        <begin position="266"/>
        <end position="282"/>
    </location>
</feature>
<feature type="region of interest" description="Disordered" evidence="1">
    <location>
        <begin position="221"/>
        <end position="374"/>
    </location>
</feature>
<proteinExistence type="predicted"/>
<feature type="region of interest" description="Disordered" evidence="1">
    <location>
        <begin position="679"/>
        <end position="776"/>
    </location>
</feature>
<gene>
    <name evidence="2" type="ORF">BN869_000004624_1</name>
</gene>
<reference evidence="2" key="1">
    <citation type="submission" date="2015-01" db="EMBL/GenBank/DDBJ databases">
        <authorList>
            <person name="Durling Mikael"/>
        </authorList>
    </citation>
    <scope>NUCLEOTIDE SEQUENCE</scope>
</reference>
<dbReference type="Pfam" id="PF01803">
    <property type="entry name" value="LIM_bind"/>
    <property type="match status" value="1"/>
</dbReference>
<dbReference type="AlphaFoldDB" id="A0A0B7JZ69"/>
<dbReference type="EMBL" id="CDPU01000011">
    <property type="protein sequence ID" value="CEO48567.1"/>
    <property type="molecule type" value="Genomic_DNA"/>
</dbReference>
<sequence>MAASSMGGPNFGGGHPAGMGHPAVAGHSMAPGMPHNAAQQAPGGMPHQFAGGHLGVATPGGQVNPALMGAMPPGNPNGHLLQHMSPQQQQMLQQQQFQQQCMSTDDPLPGRVTPKPVMIHHANTDISLVHHNSGTMAAMRQHQQALQQQQARQMMAQQMQHMGPGAGAMPMGMQFNQQLHQLRAQGRLPAQAQAAQQQQQQAAQAQQAQQQQAQQAQQAHAQQAQAQQQQAQHAQQQGPQPQQGQPGGQPNPMNAQNMQSMQQNQMGGGQNQMPGQGQGQQGQQGQQAQQQQAQAQAQPQPQPQQPGQQSHHTPQPSQAGTPAPTGAQTPAQTPGSTPAQPPNQPPQTQQPQQHQPQAQPQAQQQMGQPQMNPVAAAQQMALQNQMFQQRREAIRSSCMTKLMQFSEYLSGIPPQRTKDDLSYWNAFVARFFSQNGVFRHSLHITDSDETTDKQYEIAFPAIARYFHTNFNSGVKNMQLIMDKGTQDRALPGDCYCIENPRASLVYWFETGSHLVASGTLRAQFDAEQKIDLFEFVTTGHEEYISRKQVIDAAKPVHNWMKEWRTVNAETKGSPELSKKGKGRPLRSPQSHPPELLPDLPESAVNSKGVTDAVHQFLEIVEVMGQMNPLFGFCQATVGMGPYAALEQYVAQNINVPGMNGQPGPVNARTPSFGQFQMGASPNPAHMNLPGSPHIVAGSPAPGHMQSPAMQLQASQQGTTSSGPSANTSPQSNKRRRPSGVKAEDDGSSAPTPGAQVNGIQRKPATPRMTKRVKGNS</sequence>
<evidence type="ECO:0000256" key="1">
    <source>
        <dbReference type="SAM" id="MobiDB-lite"/>
    </source>
</evidence>
<feature type="compositionally biased region" description="Low complexity" evidence="1">
    <location>
        <begin position="221"/>
        <end position="265"/>
    </location>
</feature>
<feature type="compositionally biased region" description="Low complexity" evidence="1">
    <location>
        <begin position="18"/>
        <end position="27"/>
    </location>
</feature>
<feature type="region of interest" description="Disordered" evidence="1">
    <location>
        <begin position="1"/>
        <end position="58"/>
    </location>
</feature>
<name>A0A0B7JZ69_BIOOC</name>
<feature type="region of interest" description="Disordered" evidence="1">
    <location>
        <begin position="567"/>
        <end position="603"/>
    </location>
</feature>
<dbReference type="InterPro" id="IPR029005">
    <property type="entry name" value="LIM-bd/SEUSS"/>
</dbReference>
<dbReference type="PANTHER" id="PTHR10378">
    <property type="entry name" value="LIM DOMAIN-BINDING PROTEIN"/>
    <property type="match status" value="1"/>
</dbReference>
<feature type="compositionally biased region" description="Polar residues" evidence="1">
    <location>
        <begin position="310"/>
        <end position="337"/>
    </location>
</feature>
<feature type="compositionally biased region" description="Low complexity" evidence="1">
    <location>
        <begin position="346"/>
        <end position="374"/>
    </location>
</feature>
<protein>
    <submittedName>
        <fullName evidence="2">Uncharacterized protein</fullName>
    </submittedName>
</protein>
<evidence type="ECO:0000313" key="2">
    <source>
        <dbReference type="EMBL" id="CEO48567.1"/>
    </source>
</evidence>
<organism evidence="2">
    <name type="scientific">Bionectria ochroleuca</name>
    <name type="common">Gliocladium roseum</name>
    <dbReference type="NCBI Taxonomy" id="29856"/>
    <lineage>
        <taxon>Eukaryota</taxon>
        <taxon>Fungi</taxon>
        <taxon>Dikarya</taxon>
        <taxon>Ascomycota</taxon>
        <taxon>Pezizomycotina</taxon>
        <taxon>Sordariomycetes</taxon>
        <taxon>Hypocreomycetidae</taxon>
        <taxon>Hypocreales</taxon>
        <taxon>Bionectriaceae</taxon>
        <taxon>Clonostachys</taxon>
    </lineage>
</organism>
<accession>A0A0B7JZ69</accession>